<dbReference type="Proteomes" id="UP000789833">
    <property type="component" value="Unassembled WGS sequence"/>
</dbReference>
<keyword evidence="3" id="KW-1185">Reference proteome</keyword>
<dbReference type="RefSeq" id="WP_230501133.1">
    <property type="nucleotide sequence ID" value="NZ_CAKJTJ010000008.1"/>
</dbReference>
<evidence type="ECO:0000313" key="3">
    <source>
        <dbReference type="Proteomes" id="UP000789833"/>
    </source>
</evidence>
<dbReference type="EMBL" id="CAKJTJ010000008">
    <property type="protein sequence ID" value="CAG9621234.1"/>
    <property type="molecule type" value="Genomic_DNA"/>
</dbReference>
<evidence type="ECO:0000259" key="1">
    <source>
        <dbReference type="PROSITE" id="PS50943"/>
    </source>
</evidence>
<accession>A0ABM8YMZ8</accession>
<dbReference type="InterPro" id="IPR010982">
    <property type="entry name" value="Lambda_DNA-bd_dom_sf"/>
</dbReference>
<dbReference type="SUPFAM" id="SSF47413">
    <property type="entry name" value="lambda repressor-like DNA-binding domains"/>
    <property type="match status" value="1"/>
</dbReference>
<comment type="caution">
    <text evidence="2">The sequence shown here is derived from an EMBL/GenBank/DDBJ whole genome shotgun (WGS) entry which is preliminary data.</text>
</comment>
<dbReference type="SMART" id="SM00530">
    <property type="entry name" value="HTH_XRE"/>
    <property type="match status" value="1"/>
</dbReference>
<sequence>MAEKDPYAVALGKVIKIFRKKFGWTQEQMEEYTGLPPKAIGKFERGERAPSSKTQFHIINNKVKEIPADEFNELLKKKLNRVSKQ</sequence>
<dbReference type="Pfam" id="PF01381">
    <property type="entry name" value="HTH_3"/>
    <property type="match status" value="1"/>
</dbReference>
<proteinExistence type="predicted"/>
<dbReference type="PROSITE" id="PS50943">
    <property type="entry name" value="HTH_CROC1"/>
    <property type="match status" value="1"/>
</dbReference>
<dbReference type="Gene3D" id="1.10.260.40">
    <property type="entry name" value="lambda repressor-like DNA-binding domains"/>
    <property type="match status" value="1"/>
</dbReference>
<dbReference type="CDD" id="cd00093">
    <property type="entry name" value="HTH_XRE"/>
    <property type="match status" value="1"/>
</dbReference>
<dbReference type="InterPro" id="IPR001387">
    <property type="entry name" value="Cro/C1-type_HTH"/>
</dbReference>
<protein>
    <recommendedName>
        <fullName evidence="1">HTH cro/C1-type domain-containing protein</fullName>
    </recommendedName>
</protein>
<evidence type="ECO:0000313" key="2">
    <source>
        <dbReference type="EMBL" id="CAG9621234.1"/>
    </source>
</evidence>
<name>A0ABM8YMZ8_9BACI</name>
<reference evidence="2 3" key="1">
    <citation type="submission" date="2021-10" db="EMBL/GenBank/DDBJ databases">
        <authorList>
            <person name="Criscuolo A."/>
        </authorList>
    </citation>
    <scope>NUCLEOTIDE SEQUENCE [LARGE SCALE GENOMIC DNA]</scope>
    <source>
        <strain evidence="3">CIP 111883</strain>
    </source>
</reference>
<gene>
    <name evidence="2" type="ORF">BACCIP111883_02006</name>
</gene>
<organism evidence="2 3">
    <name type="scientific">Sutcliffiella rhizosphaerae</name>
    <dbReference type="NCBI Taxonomy" id="2880967"/>
    <lineage>
        <taxon>Bacteria</taxon>
        <taxon>Bacillati</taxon>
        <taxon>Bacillota</taxon>
        <taxon>Bacilli</taxon>
        <taxon>Bacillales</taxon>
        <taxon>Bacillaceae</taxon>
        <taxon>Sutcliffiella</taxon>
    </lineage>
</organism>
<feature type="domain" description="HTH cro/C1-type" evidence="1">
    <location>
        <begin position="15"/>
        <end position="54"/>
    </location>
</feature>